<comment type="caution">
    <text evidence="1">The sequence shown here is derived from an EMBL/GenBank/DDBJ whole genome shotgun (WGS) entry which is preliminary data.</text>
</comment>
<dbReference type="InterPro" id="IPR009297">
    <property type="entry name" value="DUF952"/>
</dbReference>
<protein>
    <submittedName>
        <fullName evidence="1">Uncharacterized protein (DUF952 family)</fullName>
    </submittedName>
</protein>
<dbReference type="RefSeq" id="WP_121102839.1">
    <property type="nucleotide sequence ID" value="NZ_RBII01000002.1"/>
</dbReference>
<organism evidence="1 2">
    <name type="scientific">Litorimonas taeanensis</name>
    <dbReference type="NCBI Taxonomy" id="568099"/>
    <lineage>
        <taxon>Bacteria</taxon>
        <taxon>Pseudomonadati</taxon>
        <taxon>Pseudomonadota</taxon>
        <taxon>Alphaproteobacteria</taxon>
        <taxon>Maricaulales</taxon>
        <taxon>Robiginitomaculaceae</taxon>
    </lineage>
</organism>
<dbReference type="PANTHER" id="PTHR34129:SF1">
    <property type="entry name" value="DUF952 DOMAIN-CONTAINING PROTEIN"/>
    <property type="match status" value="1"/>
</dbReference>
<evidence type="ECO:0000313" key="2">
    <source>
        <dbReference type="Proteomes" id="UP000282211"/>
    </source>
</evidence>
<proteinExistence type="predicted"/>
<reference evidence="1 2" key="1">
    <citation type="submission" date="2018-10" db="EMBL/GenBank/DDBJ databases">
        <title>Genomic Encyclopedia of Type Strains, Phase IV (KMG-IV): sequencing the most valuable type-strain genomes for metagenomic binning, comparative biology and taxonomic classification.</title>
        <authorList>
            <person name="Goeker M."/>
        </authorList>
    </citation>
    <scope>NUCLEOTIDE SEQUENCE [LARGE SCALE GENOMIC DNA]</scope>
    <source>
        <strain evidence="1 2">DSM 22008</strain>
    </source>
</reference>
<dbReference type="OrthoDB" id="9799937at2"/>
<dbReference type="AlphaFoldDB" id="A0A420WFR4"/>
<dbReference type="SUPFAM" id="SSF56399">
    <property type="entry name" value="ADP-ribosylation"/>
    <property type="match status" value="1"/>
</dbReference>
<gene>
    <name evidence="1" type="ORF">DES40_2622</name>
</gene>
<accession>A0A420WFR4</accession>
<keyword evidence="2" id="KW-1185">Reference proteome</keyword>
<sequence>MHQKTPIYKILSNEDWERFQKQGVYEGSVLDKSDGYIHMSAASELQGTLDKYYVESESVILLAIKTERLDEVSLKWESSRGGALFPHYYASLTLSHVQWRKLIRSDDYGSYNVQSHLGRNYDRFL</sequence>
<dbReference type="Pfam" id="PF06108">
    <property type="entry name" value="DUF952"/>
    <property type="match status" value="1"/>
</dbReference>
<name>A0A420WFR4_9PROT</name>
<evidence type="ECO:0000313" key="1">
    <source>
        <dbReference type="EMBL" id="RKQ69813.1"/>
    </source>
</evidence>
<dbReference type="InParanoid" id="A0A420WFR4"/>
<dbReference type="Proteomes" id="UP000282211">
    <property type="component" value="Unassembled WGS sequence"/>
</dbReference>
<dbReference type="Gene3D" id="3.20.170.20">
    <property type="entry name" value="Protein of unknown function DUF952"/>
    <property type="match status" value="1"/>
</dbReference>
<dbReference type="EMBL" id="RBII01000002">
    <property type="protein sequence ID" value="RKQ69813.1"/>
    <property type="molecule type" value="Genomic_DNA"/>
</dbReference>
<dbReference type="PANTHER" id="PTHR34129">
    <property type="entry name" value="BLR1139 PROTEIN"/>
    <property type="match status" value="1"/>
</dbReference>